<dbReference type="Gene3D" id="3.50.50.60">
    <property type="entry name" value="FAD/NAD(P)-binding domain"/>
    <property type="match status" value="1"/>
</dbReference>
<dbReference type="InterPro" id="IPR036188">
    <property type="entry name" value="FAD/NAD-bd_sf"/>
</dbReference>
<feature type="binding site" evidence="2">
    <location>
        <begin position="13"/>
        <end position="16"/>
    </location>
    <ligand>
        <name>FAD</name>
        <dbReference type="ChEBI" id="CHEBI:57692"/>
    </ligand>
</feature>
<dbReference type="InterPro" id="IPR033856">
    <property type="entry name" value="Trp_halogen"/>
</dbReference>
<evidence type="ECO:0000256" key="1">
    <source>
        <dbReference type="PIRSR" id="PIRSR011396-1"/>
    </source>
</evidence>
<keyword evidence="4" id="KW-1185">Reference proteome</keyword>
<dbReference type="Proteomes" id="UP000184520">
    <property type="component" value="Unassembled WGS sequence"/>
</dbReference>
<dbReference type="RefSeq" id="WP_073324708.1">
    <property type="nucleotide sequence ID" value="NZ_FQWD01000006.1"/>
</dbReference>
<sequence length="497" mass="55636">MTQNKTRVVIAGGGTAGWLSAFSLVTRLGALLDITLVESDQIGTVGVGEATIPTMCNFHRLMGLDEREFMAATQATFKLGIQFDNWGNQGDSYVHSFGEIGQRSWMAEFHEFWMEAVANGQQDTLEDYCLELKAAKQNKFALKVGNRPLNFAYHLDATAYAAYLRNKAEQAGVTRIEGKITTVNKHPDSGNLRELVLDNDARIEGDVFIDCTGFRALLIGEALGVGYDDWSHLLAADRAIAVQTTAVEPPRPYTIATAHNAGWQWRIPLQSRVGNGIVYSSRFSDDETALATLMSNVTGEAVTEPRYLKFKTGMRQQAWAKNCVAIGLSSGFLEPLESTSIHLVTTALIRLMKLFPFEGECGLLAERYNRETQKEMETIRDFIVLHYHLTQRDDSAFWDFYRNMEIPESLQHRMAMFAEHGYVWPDDVALFRVDSWVQVMMGQGLMPKRHHGASRMLPTASLTQQLTAFKQSVNNALAQLPEHDAFIKQYCPADKSA</sequence>
<dbReference type="SUPFAM" id="SSF51905">
    <property type="entry name" value="FAD/NAD(P)-binding domain"/>
    <property type="match status" value="1"/>
</dbReference>
<evidence type="ECO:0000256" key="2">
    <source>
        <dbReference type="PIRSR" id="PIRSR011396-2"/>
    </source>
</evidence>
<dbReference type="PANTHER" id="PTHR43747:SF4">
    <property type="entry name" value="FLAVIN-DEPENDENT TRYPTOPHAN HALOGENASE"/>
    <property type="match status" value="1"/>
</dbReference>
<evidence type="ECO:0000313" key="3">
    <source>
        <dbReference type="EMBL" id="SHH09821.1"/>
    </source>
</evidence>
<dbReference type="PANTHER" id="PTHR43747">
    <property type="entry name" value="FAD-BINDING PROTEIN"/>
    <property type="match status" value="1"/>
</dbReference>
<keyword evidence="2" id="KW-0285">Flavoprotein</keyword>
<feature type="binding site" evidence="2">
    <location>
        <position position="337"/>
    </location>
    <ligand>
        <name>FAD</name>
        <dbReference type="ChEBI" id="CHEBI:57692"/>
    </ligand>
</feature>
<dbReference type="InterPro" id="IPR050816">
    <property type="entry name" value="Flavin-dep_Halogenase_NPB"/>
</dbReference>
<organism evidence="3 4">
    <name type="scientific">Marisediminitalea aggregata</name>
    <dbReference type="NCBI Taxonomy" id="634436"/>
    <lineage>
        <taxon>Bacteria</taxon>
        <taxon>Pseudomonadati</taxon>
        <taxon>Pseudomonadota</taxon>
        <taxon>Gammaproteobacteria</taxon>
        <taxon>Alteromonadales</taxon>
        <taxon>Alteromonadaceae</taxon>
        <taxon>Marisediminitalea</taxon>
    </lineage>
</organism>
<feature type="active site" evidence="1">
    <location>
        <position position="78"/>
    </location>
</feature>
<dbReference type="InterPro" id="IPR006905">
    <property type="entry name" value="Flavin_halogenase"/>
</dbReference>
<feature type="binding site" evidence="2">
    <location>
        <position position="328"/>
    </location>
    <ligand>
        <name>FAD</name>
        <dbReference type="ChEBI" id="CHEBI:57692"/>
    </ligand>
</feature>
<dbReference type="GO" id="GO:0004497">
    <property type="term" value="F:monooxygenase activity"/>
    <property type="evidence" value="ECO:0007669"/>
    <property type="project" value="InterPro"/>
</dbReference>
<dbReference type="AlphaFoldDB" id="A0A1M5Q7R3"/>
<reference evidence="4" key="1">
    <citation type="submission" date="2016-11" db="EMBL/GenBank/DDBJ databases">
        <authorList>
            <person name="Varghese N."/>
            <person name="Submissions S."/>
        </authorList>
    </citation>
    <scope>NUCLEOTIDE SEQUENCE [LARGE SCALE GENOMIC DNA]</scope>
    <source>
        <strain evidence="4">CGMCC 1.8995</strain>
    </source>
</reference>
<dbReference type="Pfam" id="PF04820">
    <property type="entry name" value="Trp_halogenase"/>
    <property type="match status" value="1"/>
</dbReference>
<protein>
    <submittedName>
        <fullName evidence="3">Tryptophan halogenase</fullName>
    </submittedName>
</protein>
<keyword evidence="2" id="KW-0547">Nucleotide-binding</keyword>
<dbReference type="GO" id="GO:0000166">
    <property type="term" value="F:nucleotide binding"/>
    <property type="evidence" value="ECO:0007669"/>
    <property type="project" value="UniProtKB-KW"/>
</dbReference>
<feature type="binding site" evidence="2">
    <location>
        <position position="341"/>
    </location>
    <ligand>
        <name>FAD</name>
        <dbReference type="ChEBI" id="CHEBI:57692"/>
    </ligand>
</feature>
<gene>
    <name evidence="3" type="ORF">SAMN05216361_3766</name>
</gene>
<dbReference type="PIRSF" id="PIRSF011396">
    <property type="entry name" value="Trp_halogenase"/>
    <property type="match status" value="1"/>
</dbReference>
<dbReference type="EMBL" id="FQWD01000006">
    <property type="protein sequence ID" value="SHH09821.1"/>
    <property type="molecule type" value="Genomic_DNA"/>
</dbReference>
<feature type="binding site" evidence="2">
    <location>
        <position position="78"/>
    </location>
    <ligand>
        <name>7-chloro-L-tryptophan</name>
        <dbReference type="ChEBI" id="CHEBI:58713"/>
    </ligand>
</feature>
<dbReference type="STRING" id="634436.SAMN05216361_3766"/>
<accession>A0A1M5Q7R3</accession>
<name>A0A1M5Q7R3_9ALTE</name>
<proteinExistence type="predicted"/>
<keyword evidence="2" id="KW-0274">FAD</keyword>
<evidence type="ECO:0000313" key="4">
    <source>
        <dbReference type="Proteomes" id="UP000184520"/>
    </source>
</evidence>
<dbReference type="OrthoDB" id="7178350at2"/>